<sequence length="233" mass="22985">MVGVNTNAHQADNIVPQLAAAPVTAGTSDPVTVSPDSARGLAKTTSVGLVFTAPGSIDPIAIALSALPGLLTADAVTAEAVAKCVNNQPVFETGYQIAGLGGLVGGVLSGPVQTLLNTLLGLIGPGAVLSSVISITPGAVTPLSDGVAIDGLQVRLPLLNETIVVSHAEAHMPPGCRVVAAAAPVAPVAPVAARLATTGSDVPFLPLGMAMVAVAVLGGTVVRRSRRQATPIQ</sequence>
<name>A0A2W5ZIM1_9BACT</name>
<dbReference type="EMBL" id="QHBU01000054">
    <property type="protein sequence ID" value="PZR82895.1"/>
    <property type="molecule type" value="Genomic_DNA"/>
</dbReference>
<evidence type="ECO:0000256" key="1">
    <source>
        <dbReference type="SAM" id="Phobius"/>
    </source>
</evidence>
<dbReference type="Proteomes" id="UP000248724">
    <property type="component" value="Unassembled WGS sequence"/>
</dbReference>
<evidence type="ECO:0000313" key="3">
    <source>
        <dbReference type="Proteomes" id="UP000248724"/>
    </source>
</evidence>
<keyword evidence="1" id="KW-0812">Transmembrane</keyword>
<dbReference type="AlphaFoldDB" id="A0A2W5ZIM1"/>
<reference evidence="2 3" key="1">
    <citation type="journal article" date="2017" name="Nature">
        <title>Atmospheric trace gases support primary production in Antarctic desert surface soil.</title>
        <authorList>
            <person name="Ji M."/>
            <person name="Greening C."/>
            <person name="Vanwonterghem I."/>
            <person name="Carere C.R."/>
            <person name="Bay S.K."/>
            <person name="Steen J.A."/>
            <person name="Montgomery K."/>
            <person name="Lines T."/>
            <person name="Beardall J."/>
            <person name="van Dorst J."/>
            <person name="Snape I."/>
            <person name="Stott M.B."/>
            <person name="Hugenholtz P."/>
            <person name="Ferrari B.C."/>
        </authorList>
    </citation>
    <scope>NUCLEOTIDE SEQUENCE [LARGE SCALE GENOMIC DNA]</scope>
    <source>
        <strain evidence="2">RRmetagenome_bin12</strain>
    </source>
</reference>
<evidence type="ECO:0000313" key="2">
    <source>
        <dbReference type="EMBL" id="PZR82895.1"/>
    </source>
</evidence>
<protein>
    <submittedName>
        <fullName evidence="2">Uncharacterized protein</fullName>
    </submittedName>
</protein>
<comment type="caution">
    <text evidence="2">The sequence shown here is derived from an EMBL/GenBank/DDBJ whole genome shotgun (WGS) entry which is preliminary data.</text>
</comment>
<accession>A0A2W5ZIM1</accession>
<proteinExistence type="predicted"/>
<gene>
    <name evidence="2" type="ORF">DLM65_02990</name>
</gene>
<organism evidence="2 3">
    <name type="scientific">Candidatus Aeolococcus gillhamiae</name>
    <dbReference type="NCBI Taxonomy" id="3127015"/>
    <lineage>
        <taxon>Bacteria</taxon>
        <taxon>Bacillati</taxon>
        <taxon>Candidatus Dormiibacterota</taxon>
        <taxon>Candidatus Dormibacteria</taxon>
        <taxon>Candidatus Aeolococcales</taxon>
        <taxon>Candidatus Aeolococcaceae</taxon>
        <taxon>Candidatus Aeolococcus</taxon>
    </lineage>
</organism>
<keyword evidence="1" id="KW-1133">Transmembrane helix</keyword>
<keyword evidence="1" id="KW-0472">Membrane</keyword>
<feature type="transmembrane region" description="Helical" evidence="1">
    <location>
        <begin position="204"/>
        <end position="222"/>
    </location>
</feature>